<dbReference type="EMBL" id="BAAAOG010000005">
    <property type="protein sequence ID" value="GAA1962286.1"/>
    <property type="molecule type" value="Genomic_DNA"/>
</dbReference>
<dbReference type="Proteomes" id="UP001499933">
    <property type="component" value="Unassembled WGS sequence"/>
</dbReference>
<proteinExistence type="predicted"/>
<accession>A0ABP5CGY9</accession>
<gene>
    <name evidence="1" type="ORF">GCM10009776_26200</name>
</gene>
<organism evidence="1 2">
    <name type="scientific">Microbacterium deminutum</name>
    <dbReference type="NCBI Taxonomy" id="344164"/>
    <lineage>
        <taxon>Bacteria</taxon>
        <taxon>Bacillati</taxon>
        <taxon>Actinomycetota</taxon>
        <taxon>Actinomycetes</taxon>
        <taxon>Micrococcales</taxon>
        <taxon>Microbacteriaceae</taxon>
        <taxon>Microbacterium</taxon>
    </lineage>
</organism>
<protein>
    <submittedName>
        <fullName evidence="1">Uncharacterized protein</fullName>
    </submittedName>
</protein>
<reference evidence="2" key="1">
    <citation type="journal article" date="2019" name="Int. J. Syst. Evol. Microbiol.">
        <title>The Global Catalogue of Microorganisms (GCM) 10K type strain sequencing project: providing services to taxonomists for standard genome sequencing and annotation.</title>
        <authorList>
            <consortium name="The Broad Institute Genomics Platform"/>
            <consortium name="The Broad Institute Genome Sequencing Center for Infectious Disease"/>
            <person name="Wu L."/>
            <person name="Ma J."/>
        </authorList>
    </citation>
    <scope>NUCLEOTIDE SEQUENCE [LARGE SCALE GENOMIC DNA]</scope>
    <source>
        <strain evidence="2">JCM 14901</strain>
    </source>
</reference>
<keyword evidence="2" id="KW-1185">Reference proteome</keyword>
<name>A0ABP5CGY9_9MICO</name>
<evidence type="ECO:0000313" key="2">
    <source>
        <dbReference type="Proteomes" id="UP001499933"/>
    </source>
</evidence>
<comment type="caution">
    <text evidence="1">The sequence shown here is derived from an EMBL/GenBank/DDBJ whole genome shotgun (WGS) entry which is preliminary data.</text>
</comment>
<sequence length="68" mass="7370">MQPNGQIPSGRIDISQAACIKGRPWGPNAAVPARVATSWPVQHAPRLHNVPDSTSPPLRQADWRLLAL</sequence>
<evidence type="ECO:0000313" key="1">
    <source>
        <dbReference type="EMBL" id="GAA1962286.1"/>
    </source>
</evidence>